<accession>A0ACB6ZFL1</accession>
<organism evidence="1 2">
    <name type="scientific">Thelephora ganbajun</name>
    <name type="common">Ganba fungus</name>
    <dbReference type="NCBI Taxonomy" id="370292"/>
    <lineage>
        <taxon>Eukaryota</taxon>
        <taxon>Fungi</taxon>
        <taxon>Dikarya</taxon>
        <taxon>Basidiomycota</taxon>
        <taxon>Agaricomycotina</taxon>
        <taxon>Agaricomycetes</taxon>
        <taxon>Thelephorales</taxon>
        <taxon>Thelephoraceae</taxon>
        <taxon>Thelephora</taxon>
    </lineage>
</organism>
<evidence type="ECO:0000313" key="1">
    <source>
        <dbReference type="EMBL" id="KAF9648426.1"/>
    </source>
</evidence>
<gene>
    <name evidence="1" type="ORF">BDM02DRAFT_2278153</name>
</gene>
<protein>
    <submittedName>
        <fullName evidence="1">Uncharacterized protein</fullName>
    </submittedName>
</protein>
<comment type="caution">
    <text evidence="1">The sequence shown here is derived from an EMBL/GenBank/DDBJ whole genome shotgun (WGS) entry which is preliminary data.</text>
</comment>
<sequence length="659" mass="72264">MPSISPFPLDDVPQNASVVTSTPRTKERAKKSARRTGRIIATEFPSPPMEIHTVPTTAFGLGLEGIELELAMAMDTDFMDIDDHHDVNLLDADGDVHMDQFTDIMPTTTTKTTVTNCQTKDKSKGLQLKATDAQRQQQPTPADSIIRLPPTSLALKTPFNGSTRPTHPTVSNFSGTTTMTKPFPLPQDRQLLLTRTFSPRTPLSGSKPPVQKLMGKTMLSLPSVSTTIATPRPVQRNEPSPATHTQQPLSPLSPSPTPSPQQTPCPPERLARVKNHPRPVHTAAKLVPVPKAAEKGGERVVEEIALVAKNAPVNKRTGSMGEVQMCAQIDECITATDRMEETLRSCSYFDSTPFTTICDLLKGALVEMMGTIAGGAESSLGSEKSASSVVVTQDVLQWRQKHELLEQSVQKNVLKFCQLAEHTCSKPPRISRVEERMDKLVAYLRKFRDLNIRILASYDKLRVLLLSGRLATAVALARANSTSNSKRRHEDISASMSIPTNQRPKQRQRPSAVGPVKSSRSGDGTSARRADGSTVTKTTRSQNTPAQVTRKNANRTVVMTRSVSIDESTADMFTAKSRYTHASTGVQARIRGTRENTRDILSPPLTRSNSNTRTYNDMPTYSHLRVHTTNPMNRMYSNSKTKASSSQESNALSSLENLV</sequence>
<reference evidence="1" key="2">
    <citation type="journal article" date="2020" name="Nat. Commun.">
        <title>Large-scale genome sequencing of mycorrhizal fungi provides insights into the early evolution of symbiotic traits.</title>
        <authorList>
            <person name="Miyauchi S."/>
            <person name="Kiss E."/>
            <person name="Kuo A."/>
            <person name="Drula E."/>
            <person name="Kohler A."/>
            <person name="Sanchez-Garcia M."/>
            <person name="Morin E."/>
            <person name="Andreopoulos B."/>
            <person name="Barry K.W."/>
            <person name="Bonito G."/>
            <person name="Buee M."/>
            <person name="Carver A."/>
            <person name="Chen C."/>
            <person name="Cichocki N."/>
            <person name="Clum A."/>
            <person name="Culley D."/>
            <person name="Crous P.W."/>
            <person name="Fauchery L."/>
            <person name="Girlanda M."/>
            <person name="Hayes R.D."/>
            <person name="Keri Z."/>
            <person name="LaButti K."/>
            <person name="Lipzen A."/>
            <person name="Lombard V."/>
            <person name="Magnuson J."/>
            <person name="Maillard F."/>
            <person name="Murat C."/>
            <person name="Nolan M."/>
            <person name="Ohm R.A."/>
            <person name="Pangilinan J."/>
            <person name="Pereira M.F."/>
            <person name="Perotto S."/>
            <person name="Peter M."/>
            <person name="Pfister S."/>
            <person name="Riley R."/>
            <person name="Sitrit Y."/>
            <person name="Stielow J.B."/>
            <person name="Szollosi G."/>
            <person name="Zifcakova L."/>
            <person name="Stursova M."/>
            <person name="Spatafora J.W."/>
            <person name="Tedersoo L."/>
            <person name="Vaario L.M."/>
            <person name="Yamada A."/>
            <person name="Yan M."/>
            <person name="Wang P."/>
            <person name="Xu J."/>
            <person name="Bruns T."/>
            <person name="Baldrian P."/>
            <person name="Vilgalys R."/>
            <person name="Dunand C."/>
            <person name="Henrissat B."/>
            <person name="Grigoriev I.V."/>
            <person name="Hibbett D."/>
            <person name="Nagy L.G."/>
            <person name="Martin F.M."/>
        </authorList>
    </citation>
    <scope>NUCLEOTIDE SEQUENCE</scope>
    <source>
        <strain evidence="1">P2</strain>
    </source>
</reference>
<dbReference type="Proteomes" id="UP000886501">
    <property type="component" value="Unassembled WGS sequence"/>
</dbReference>
<reference evidence="1" key="1">
    <citation type="submission" date="2019-10" db="EMBL/GenBank/DDBJ databases">
        <authorList>
            <consortium name="DOE Joint Genome Institute"/>
            <person name="Kuo A."/>
            <person name="Miyauchi S."/>
            <person name="Kiss E."/>
            <person name="Drula E."/>
            <person name="Kohler A."/>
            <person name="Sanchez-Garcia M."/>
            <person name="Andreopoulos B."/>
            <person name="Barry K.W."/>
            <person name="Bonito G."/>
            <person name="Buee M."/>
            <person name="Carver A."/>
            <person name="Chen C."/>
            <person name="Cichocki N."/>
            <person name="Clum A."/>
            <person name="Culley D."/>
            <person name="Crous P.W."/>
            <person name="Fauchery L."/>
            <person name="Girlanda M."/>
            <person name="Hayes R."/>
            <person name="Keri Z."/>
            <person name="Labutti K."/>
            <person name="Lipzen A."/>
            <person name="Lombard V."/>
            <person name="Magnuson J."/>
            <person name="Maillard F."/>
            <person name="Morin E."/>
            <person name="Murat C."/>
            <person name="Nolan M."/>
            <person name="Ohm R."/>
            <person name="Pangilinan J."/>
            <person name="Pereira M."/>
            <person name="Perotto S."/>
            <person name="Peter M."/>
            <person name="Riley R."/>
            <person name="Sitrit Y."/>
            <person name="Stielow B."/>
            <person name="Szollosi G."/>
            <person name="Zifcakova L."/>
            <person name="Stursova M."/>
            <person name="Spatafora J.W."/>
            <person name="Tedersoo L."/>
            <person name="Vaario L.-M."/>
            <person name="Yamada A."/>
            <person name="Yan M."/>
            <person name="Wang P."/>
            <person name="Xu J."/>
            <person name="Bruns T."/>
            <person name="Baldrian P."/>
            <person name="Vilgalys R."/>
            <person name="Henrissat B."/>
            <person name="Grigoriev I.V."/>
            <person name="Hibbett D."/>
            <person name="Nagy L.G."/>
            <person name="Martin F.M."/>
        </authorList>
    </citation>
    <scope>NUCLEOTIDE SEQUENCE</scope>
    <source>
        <strain evidence="1">P2</strain>
    </source>
</reference>
<name>A0ACB6ZFL1_THEGA</name>
<evidence type="ECO:0000313" key="2">
    <source>
        <dbReference type="Proteomes" id="UP000886501"/>
    </source>
</evidence>
<dbReference type="EMBL" id="MU118014">
    <property type="protein sequence ID" value="KAF9648426.1"/>
    <property type="molecule type" value="Genomic_DNA"/>
</dbReference>
<keyword evidence="2" id="KW-1185">Reference proteome</keyword>
<proteinExistence type="predicted"/>